<dbReference type="GO" id="GO:0016020">
    <property type="term" value="C:membrane"/>
    <property type="evidence" value="ECO:0007669"/>
    <property type="project" value="UniProtKB-SubCell"/>
</dbReference>
<dbReference type="RefSeq" id="WP_150988861.1">
    <property type="nucleotide sequence ID" value="NZ_CP062804.1"/>
</dbReference>
<keyword evidence="2" id="KW-0812">Transmembrane</keyword>
<evidence type="ECO:0000256" key="1">
    <source>
        <dbReference type="ARBA" id="ARBA00004141"/>
    </source>
</evidence>
<dbReference type="GO" id="GO:0016874">
    <property type="term" value="F:ligase activity"/>
    <property type="evidence" value="ECO:0007669"/>
    <property type="project" value="UniProtKB-KW"/>
</dbReference>
<feature type="domain" description="O-antigen ligase-related" evidence="5">
    <location>
        <begin position="190"/>
        <end position="319"/>
    </location>
</feature>
<evidence type="ECO:0000313" key="7">
    <source>
        <dbReference type="Proteomes" id="UP000397656"/>
    </source>
</evidence>
<keyword evidence="4" id="KW-0472">Membrane</keyword>
<protein>
    <submittedName>
        <fullName evidence="6">O-antigen ligase family protein</fullName>
    </submittedName>
</protein>
<dbReference type="InterPro" id="IPR007016">
    <property type="entry name" value="O-antigen_ligase-rel_domated"/>
</dbReference>
<evidence type="ECO:0000313" key="6">
    <source>
        <dbReference type="EMBL" id="QOT80683.1"/>
    </source>
</evidence>
<dbReference type="Pfam" id="PF04932">
    <property type="entry name" value="Wzy_C"/>
    <property type="match status" value="1"/>
</dbReference>
<evidence type="ECO:0000256" key="2">
    <source>
        <dbReference type="ARBA" id="ARBA00022692"/>
    </source>
</evidence>
<dbReference type="AlphaFoldDB" id="A0A643FPI9"/>
<keyword evidence="6" id="KW-0436">Ligase</keyword>
<name>A0A643FPI9_9BURK</name>
<proteinExistence type="predicted"/>
<dbReference type="PANTHER" id="PTHR37422:SF13">
    <property type="entry name" value="LIPOPOLYSACCHARIDE BIOSYNTHESIS PROTEIN PA4999-RELATED"/>
    <property type="match status" value="1"/>
</dbReference>
<evidence type="ECO:0000256" key="3">
    <source>
        <dbReference type="ARBA" id="ARBA00022989"/>
    </source>
</evidence>
<reference evidence="6 7" key="1">
    <citation type="submission" date="2020-10" db="EMBL/GenBank/DDBJ databases">
        <title>Complete genome sequence of Cupriavidus basilensis CCUG 49340T.</title>
        <authorList>
            <person name="Salva-Serra F."/>
            <person name="Donoso R.A."/>
            <person name="Cho K.H."/>
            <person name="Yoo J.A."/>
            <person name="Lee K."/>
            <person name="Yoon S.-H."/>
            <person name="Perez-Pantoja D."/>
            <person name="Moore E.R.B."/>
        </authorList>
    </citation>
    <scope>NUCLEOTIDE SEQUENCE [LARGE SCALE GENOMIC DNA]</scope>
    <source>
        <strain evidence="7">CCUG 49340</strain>
    </source>
</reference>
<dbReference type="GeneID" id="98404198"/>
<evidence type="ECO:0000259" key="5">
    <source>
        <dbReference type="Pfam" id="PF04932"/>
    </source>
</evidence>
<organism evidence="6 7">
    <name type="scientific">Cupriavidus basilensis</name>
    <dbReference type="NCBI Taxonomy" id="68895"/>
    <lineage>
        <taxon>Bacteria</taxon>
        <taxon>Pseudomonadati</taxon>
        <taxon>Pseudomonadota</taxon>
        <taxon>Betaproteobacteria</taxon>
        <taxon>Burkholderiales</taxon>
        <taxon>Burkholderiaceae</taxon>
        <taxon>Cupriavidus</taxon>
    </lineage>
</organism>
<keyword evidence="3" id="KW-1133">Transmembrane helix</keyword>
<dbReference type="EMBL" id="CP062804">
    <property type="protein sequence ID" value="QOT80683.1"/>
    <property type="molecule type" value="Genomic_DNA"/>
</dbReference>
<dbReference type="Proteomes" id="UP000397656">
    <property type="component" value="Chromosome 2"/>
</dbReference>
<dbReference type="PANTHER" id="PTHR37422">
    <property type="entry name" value="TEICHURONIC ACID BIOSYNTHESIS PROTEIN TUAE"/>
    <property type="match status" value="1"/>
</dbReference>
<dbReference type="InterPro" id="IPR051533">
    <property type="entry name" value="WaaL-like"/>
</dbReference>
<evidence type="ECO:0000256" key="4">
    <source>
        <dbReference type="ARBA" id="ARBA00023136"/>
    </source>
</evidence>
<accession>A0A643FPI9</accession>
<comment type="subcellular location">
    <subcellularLocation>
        <location evidence="1">Membrane</location>
        <topology evidence="1">Multi-pass membrane protein</topology>
    </subcellularLocation>
</comment>
<gene>
    <name evidence="6" type="ORF">F7R26_024985</name>
</gene>
<sequence length="412" mass="45974">MMKNGINKSSALLPIFLLSISLVGNVGTLLKLALMMPLLFIFNGNRSFEFLDIKFFILLIFLFVYAVNFTLAGHQGGSVDISLLSFPCGLYLIGRWLGKNCEDGLEFFKSVIFIAFSLGVVAIVSVYLDVYNFGFFGIGRNIELITAQGIDTSATVMSGYLILINSLSGAFFMLRGRGGKNAVFIFLLAIFAAAVVVVFRLGSRTQLVVIFSSLCLGYMLNRRRAGLLSVTFVVLMVSVVAVFSDNGGDNFLSYYFKDRVDDAESSAASAGGRTDRWDRSISLLYQNPFGWGVDEIGYSHNFWLDSARNGGWLALILLLIFTWLSLRVTWRALRLHRRDRYFVTSVICTTSGFYLLFFVEPILDGFLYPFSAYCALLGIITSVARKPRFYGTYKPLKIDKDARQYGTGNYSI</sequence>